<reference evidence="6 7" key="2">
    <citation type="journal article" date="2012" name="J. Bacteriol.">
        <title>Complete genome sequences of Desulfosporosinus orientis DSM765T, Desulfosporosinus youngiae DSM17734T, Desulfosporosinus meridiei DSM13257T, and Desulfosporosinus acidiphilus DSM22704T.</title>
        <authorList>
            <person name="Pester M."/>
            <person name="Brambilla E."/>
            <person name="Alazard D."/>
            <person name="Rattei T."/>
            <person name="Weinmaier T."/>
            <person name="Han J."/>
            <person name="Lucas S."/>
            <person name="Lapidus A."/>
            <person name="Cheng J.F."/>
            <person name="Goodwin L."/>
            <person name="Pitluck S."/>
            <person name="Peters L."/>
            <person name="Ovchinnikova G."/>
            <person name="Teshima H."/>
            <person name="Detter J.C."/>
            <person name="Han C.S."/>
            <person name="Tapia R."/>
            <person name="Land M.L."/>
            <person name="Hauser L."/>
            <person name="Kyrpides N.C."/>
            <person name="Ivanova N.N."/>
            <person name="Pagani I."/>
            <person name="Huntmann M."/>
            <person name="Wei C.L."/>
            <person name="Davenport K.W."/>
            <person name="Daligault H."/>
            <person name="Chain P.S."/>
            <person name="Chen A."/>
            <person name="Mavromatis K."/>
            <person name="Markowitz V."/>
            <person name="Szeto E."/>
            <person name="Mikhailova N."/>
            <person name="Pati A."/>
            <person name="Wagner M."/>
            <person name="Woyke T."/>
            <person name="Ollivier B."/>
            <person name="Klenk H.P."/>
            <person name="Spring S."/>
            <person name="Loy A."/>
        </authorList>
    </citation>
    <scope>NUCLEOTIDE SEQUENCE [LARGE SCALE GENOMIC DNA]</scope>
    <source>
        <strain evidence="7">ATCC 19365 / DSM 765 / NCIMB 8382 / VKM B-1628</strain>
    </source>
</reference>
<dbReference type="PANTHER" id="PTHR39157">
    <property type="entry name" value="INTEGRAL MEMBRANE PROTEIN-RELATED"/>
    <property type="match status" value="1"/>
</dbReference>
<dbReference type="RefSeq" id="WP_014184875.1">
    <property type="nucleotide sequence ID" value="NC_016584.1"/>
</dbReference>
<keyword evidence="3 5" id="KW-1133">Transmembrane helix</keyword>
<dbReference type="Proteomes" id="UP000006346">
    <property type="component" value="Chromosome"/>
</dbReference>
<evidence type="ECO:0000256" key="1">
    <source>
        <dbReference type="ARBA" id="ARBA00004141"/>
    </source>
</evidence>
<dbReference type="EMBL" id="CP003108">
    <property type="protein sequence ID" value="AET68067.1"/>
    <property type="molecule type" value="Genomic_DNA"/>
</dbReference>
<evidence type="ECO:0000256" key="2">
    <source>
        <dbReference type="ARBA" id="ARBA00022692"/>
    </source>
</evidence>
<gene>
    <name evidence="6" type="ordered locus">Desor_2508</name>
</gene>
<name>G7WGJ0_DESOD</name>
<dbReference type="AlphaFoldDB" id="G7WGJ0"/>
<dbReference type="STRING" id="768706.Desor_2508"/>
<sequence>MKHSIKSIIGLILRLYVGYDFLTSGWEKIISGFNGTAVTGFLKGGLAQTHGALLASKGAAAAAHPNVSDVWAWFISNVFIPSSPLVACFVKFGEFFVGLGLILGCFSALAAFFGIIMNFSYLLSGTVSVNPQLIIFQLIILLIGAAIYTIGVDQFFMGKLVAKYPVLQKGFFKVLFPVDNNSEV</sequence>
<keyword evidence="7" id="KW-1185">Reference proteome</keyword>
<dbReference type="Pfam" id="PF07681">
    <property type="entry name" value="DoxX"/>
    <property type="match status" value="1"/>
</dbReference>
<accession>G7WGJ0</accession>
<evidence type="ECO:0000313" key="6">
    <source>
        <dbReference type="EMBL" id="AET68067.1"/>
    </source>
</evidence>
<feature type="transmembrane region" description="Helical" evidence="5">
    <location>
        <begin position="70"/>
        <end position="90"/>
    </location>
</feature>
<protein>
    <submittedName>
        <fullName evidence="6">DoxX protein</fullName>
    </submittedName>
</protein>
<dbReference type="eggNOG" id="COG2259">
    <property type="taxonomic scope" value="Bacteria"/>
</dbReference>
<dbReference type="PATRIC" id="fig|768706.3.peg.2521"/>
<dbReference type="OrthoDB" id="26941at2"/>
<proteinExistence type="predicted"/>
<evidence type="ECO:0000313" key="7">
    <source>
        <dbReference type="Proteomes" id="UP000006346"/>
    </source>
</evidence>
<dbReference type="HOGENOM" id="CLU_112782_0_0_9"/>
<keyword evidence="2 5" id="KW-0812">Transmembrane</keyword>
<feature type="transmembrane region" description="Helical" evidence="5">
    <location>
        <begin position="133"/>
        <end position="151"/>
    </location>
</feature>
<comment type="subcellular location">
    <subcellularLocation>
        <location evidence="1">Membrane</location>
        <topology evidence="1">Multi-pass membrane protein</topology>
    </subcellularLocation>
</comment>
<reference evidence="7" key="1">
    <citation type="submission" date="2011-11" db="EMBL/GenBank/DDBJ databases">
        <title>Complete sequence of Desulfosporosinus orientis DSM 765.</title>
        <authorList>
            <person name="Lucas S."/>
            <person name="Han J."/>
            <person name="Lapidus A."/>
            <person name="Cheng J.-F."/>
            <person name="Goodwin L."/>
            <person name="Pitluck S."/>
            <person name="Peters L."/>
            <person name="Ovchinnikova G."/>
            <person name="Teshima H."/>
            <person name="Detter J.C."/>
            <person name="Han C."/>
            <person name="Tapia R."/>
            <person name="Land M."/>
            <person name="Hauser L."/>
            <person name="Kyrpides N."/>
            <person name="Ivanova N."/>
            <person name="Pagani I."/>
            <person name="Pester M."/>
            <person name="Spring S."/>
            <person name="Ollivier B."/>
            <person name="Rattei T."/>
            <person name="Klenk H.-P."/>
            <person name="Wagner M."/>
            <person name="Loy A."/>
            <person name="Woyke T."/>
        </authorList>
    </citation>
    <scope>NUCLEOTIDE SEQUENCE [LARGE SCALE GENOMIC DNA]</scope>
    <source>
        <strain evidence="7">ATCC 19365 / DSM 765 / NCIMB 8382 / VKM B-1628</strain>
    </source>
</reference>
<keyword evidence="4 5" id="KW-0472">Membrane</keyword>
<feature type="transmembrane region" description="Helical" evidence="5">
    <location>
        <begin position="97"/>
        <end position="121"/>
    </location>
</feature>
<dbReference type="PANTHER" id="PTHR39157:SF1">
    <property type="entry name" value="DOXX FAMILY PROTEIN"/>
    <property type="match status" value="1"/>
</dbReference>
<dbReference type="InterPro" id="IPR032808">
    <property type="entry name" value="DoxX"/>
</dbReference>
<evidence type="ECO:0000256" key="3">
    <source>
        <dbReference type="ARBA" id="ARBA00022989"/>
    </source>
</evidence>
<organism evidence="6 7">
    <name type="scientific">Desulfosporosinus orientis (strain ATCC 19365 / DSM 765 / NCIMB 8382 / VKM B-1628 / Singapore I)</name>
    <name type="common">Desulfotomaculum orientis</name>
    <dbReference type="NCBI Taxonomy" id="768706"/>
    <lineage>
        <taxon>Bacteria</taxon>
        <taxon>Bacillati</taxon>
        <taxon>Bacillota</taxon>
        <taxon>Clostridia</taxon>
        <taxon>Eubacteriales</taxon>
        <taxon>Desulfitobacteriaceae</taxon>
        <taxon>Desulfosporosinus</taxon>
    </lineage>
</organism>
<dbReference type="KEGG" id="dor:Desor_2508"/>
<evidence type="ECO:0000256" key="4">
    <source>
        <dbReference type="ARBA" id="ARBA00023136"/>
    </source>
</evidence>
<evidence type="ECO:0000256" key="5">
    <source>
        <dbReference type="SAM" id="Phobius"/>
    </source>
</evidence>